<sequence>MRTAPPATREFVSYPDPGPIPSNIEFIWAPDGEAVAIQFDGVTMGFVDSHCKYGFSRSLIKKGPFGSPFDPQLFASLFGHSS</sequence>
<evidence type="ECO:0000313" key="1">
    <source>
        <dbReference type="EMBL" id="RVT87954.1"/>
    </source>
</evidence>
<dbReference type="Proteomes" id="UP000288587">
    <property type="component" value="Unassembled WGS sequence"/>
</dbReference>
<evidence type="ECO:0000313" key="2">
    <source>
        <dbReference type="Proteomes" id="UP000288587"/>
    </source>
</evidence>
<reference evidence="1 2" key="1">
    <citation type="submission" date="2019-01" db="EMBL/GenBank/DDBJ databases">
        <authorList>
            <person name="Chen W.-M."/>
        </authorList>
    </citation>
    <scope>NUCLEOTIDE SEQUENCE [LARGE SCALE GENOMIC DNA]</scope>
    <source>
        <strain evidence="1 2">CCP-18</strain>
    </source>
</reference>
<organism evidence="1 2">
    <name type="scientific">Inhella crocodyli</name>
    <dbReference type="NCBI Taxonomy" id="2499851"/>
    <lineage>
        <taxon>Bacteria</taxon>
        <taxon>Pseudomonadati</taxon>
        <taxon>Pseudomonadota</taxon>
        <taxon>Betaproteobacteria</taxon>
        <taxon>Burkholderiales</taxon>
        <taxon>Sphaerotilaceae</taxon>
        <taxon>Inhella</taxon>
    </lineage>
</organism>
<comment type="caution">
    <text evidence="1">The sequence shown here is derived from an EMBL/GenBank/DDBJ whole genome shotgun (WGS) entry which is preliminary data.</text>
</comment>
<keyword evidence="2" id="KW-1185">Reference proteome</keyword>
<proteinExistence type="predicted"/>
<gene>
    <name evidence="1" type="ORF">EOD73_02770</name>
</gene>
<dbReference type="AlphaFoldDB" id="A0A437LRD3"/>
<protein>
    <submittedName>
        <fullName evidence="1">Uncharacterized protein</fullName>
    </submittedName>
</protein>
<accession>A0A437LRD3</accession>
<dbReference type="EMBL" id="SACM01000001">
    <property type="protein sequence ID" value="RVT87954.1"/>
    <property type="molecule type" value="Genomic_DNA"/>
</dbReference>
<dbReference type="RefSeq" id="WP_164845930.1">
    <property type="nucleotide sequence ID" value="NZ_SACM01000001.1"/>
</dbReference>
<name>A0A437LRD3_9BURK</name>